<gene>
    <name evidence="1" type="primary">z809R</name>
    <name evidence="1" type="ORF">ATCV1_z809R</name>
</gene>
<dbReference type="GeneID" id="5471019"/>
<evidence type="ECO:0000313" key="2">
    <source>
        <dbReference type="Proteomes" id="UP000202420"/>
    </source>
</evidence>
<evidence type="ECO:0000313" key="1">
    <source>
        <dbReference type="EMBL" id="ABT16943.1"/>
    </source>
</evidence>
<name>A7KA69_9PHYC</name>
<dbReference type="EMBL" id="EF101928">
    <property type="protein sequence ID" value="ABT16943.1"/>
    <property type="molecule type" value="Genomic_DNA"/>
</dbReference>
<organism evidence="1 2">
    <name type="scientific">Chlorovirus heliozoae</name>
    <dbReference type="NCBI Taxonomy" id="322019"/>
    <lineage>
        <taxon>Viruses</taxon>
        <taxon>Varidnaviria</taxon>
        <taxon>Bamfordvirae</taxon>
        <taxon>Nucleocytoviricota</taxon>
        <taxon>Megaviricetes</taxon>
        <taxon>Algavirales</taxon>
        <taxon>Phycodnaviridae</taxon>
        <taxon>Chlorovirus</taxon>
    </lineage>
</organism>
<keyword evidence="2" id="KW-1185">Reference proteome</keyword>
<reference evidence="1 2" key="1">
    <citation type="submission" date="2006-09" db="EMBL/GenBank/DDBJ databases">
        <title>Sequence and annotation of the 288-kb ATCV-1 virus that infects an endosymbiotic Chlorella strain of the heliozoon Acanthocystis turfacea.</title>
        <authorList>
            <person name="Fitzgerald L.A."/>
            <person name="Graves M.V."/>
            <person name="Li X."/>
            <person name="Pfitzner A.J.P."/>
            <person name="Hartigan J."/>
            <person name="Van Etten J.L."/>
        </authorList>
    </citation>
    <scope>NUCLEOTIDE SEQUENCE [LARGE SCALE GENOMIC DNA]</scope>
    <source>
        <strain evidence="1 2">ATCV-1</strain>
    </source>
</reference>
<proteinExistence type="predicted"/>
<dbReference type="Proteomes" id="UP000202420">
    <property type="component" value="Segment"/>
</dbReference>
<dbReference type="KEGG" id="vg:5471019"/>
<protein>
    <submittedName>
        <fullName evidence="1">Uncharacterized protein z809R</fullName>
    </submittedName>
</protein>
<accession>A7KA69</accession>
<dbReference type="RefSeq" id="YP_001427290.1">
    <property type="nucleotide sequence ID" value="NC_008724.1"/>
</dbReference>
<sequence>MGLQCMGWSLRRLLHQLGQGQQNCRSYVRRCQRQCIPNGRVRPGRRVCTCRWRWHVHYHGRVSSFWREKPTPLQRRYRTYVEGASQCGQGAVAEARGH</sequence>